<dbReference type="Proteomes" id="UP000622610">
    <property type="component" value="Unassembled WGS sequence"/>
</dbReference>
<gene>
    <name evidence="4" type="ORF">GCM10011482_19420</name>
</gene>
<proteinExistence type="predicted"/>
<dbReference type="SUPFAM" id="SSF52540">
    <property type="entry name" value="P-loop containing nucleoside triphosphate hydrolases"/>
    <property type="match status" value="1"/>
</dbReference>
<evidence type="ECO:0000313" key="4">
    <source>
        <dbReference type="EMBL" id="GGI66288.1"/>
    </source>
</evidence>
<dbReference type="InterPro" id="IPR014015">
    <property type="entry name" value="Helicase_SF3_DNA-vir"/>
</dbReference>
<sequence>MERSSNAANCKTIIHYLTVECDEKKPTKNRNLVIVNNGICNRSKQALEPFTLHYVFVNKVATNYVENANEPSFSDWHFSSWIKELSDDNASKERLLWQIFAIAINSNYISEVAVFFLSEEGRTGKSTFQDLLISLVGRQNTTNLKIREFEKDFKLASTYGSSLVVGDDNNSKDFNETSENFKSVITGETVLINPKGKEPFTTRLTPFVVQSMNGIARFKDVSYGLLRRLRVVRFNHSYKGEKNNRRIKEEYIHDRGLLEFILSKVINLQFDEVEDTAESQQIIGEIRRDNDAVYSFYEDVFPELQSERLPMKFIFDLFRAWSDSENNPTKMKQNTFTKEIKTIAEHNEWMYSRNNLAPLKFFAHIDKEFFDSLDQGYKYKGNVDTEKKQPLLWKDGNKATN</sequence>
<dbReference type="PROSITE" id="PS51206">
    <property type="entry name" value="SF3_HELICASE_1"/>
    <property type="match status" value="1"/>
</dbReference>
<reference evidence="4" key="1">
    <citation type="journal article" date="2014" name="Int. J. Syst. Evol. Microbiol.">
        <title>Complete genome sequence of Corynebacterium casei LMG S-19264T (=DSM 44701T), isolated from a smear-ripened cheese.</title>
        <authorList>
            <consortium name="US DOE Joint Genome Institute (JGI-PGF)"/>
            <person name="Walter F."/>
            <person name="Albersmeier A."/>
            <person name="Kalinowski J."/>
            <person name="Ruckert C."/>
        </authorList>
    </citation>
    <scope>NUCLEOTIDE SEQUENCE</scope>
    <source>
        <strain evidence="4">CCM 8433</strain>
    </source>
</reference>
<dbReference type="NCBIfam" id="TIGR01613">
    <property type="entry name" value="primase_Cterm"/>
    <property type="match status" value="1"/>
</dbReference>
<dbReference type="InterPro" id="IPR045455">
    <property type="entry name" value="NrS-1_pol-like_helicase"/>
</dbReference>
<dbReference type="EMBL" id="BMDT01000009">
    <property type="protein sequence ID" value="GGI66288.1"/>
    <property type="molecule type" value="Genomic_DNA"/>
</dbReference>
<dbReference type="Pfam" id="PF03288">
    <property type="entry name" value="Pox_D5"/>
    <property type="match status" value="1"/>
</dbReference>
<reference evidence="4" key="2">
    <citation type="submission" date="2020-09" db="EMBL/GenBank/DDBJ databases">
        <authorList>
            <person name="Sun Q."/>
            <person name="Sedlacek I."/>
        </authorList>
    </citation>
    <scope>NUCLEOTIDE SEQUENCE</scope>
    <source>
        <strain evidence="4">CCM 8433</strain>
    </source>
</reference>
<comment type="caution">
    <text evidence="4">The sequence shown here is derived from an EMBL/GenBank/DDBJ whole genome shotgun (WGS) entry which is preliminary data.</text>
</comment>
<dbReference type="Gene3D" id="3.40.50.300">
    <property type="entry name" value="P-loop containing nucleotide triphosphate hydrolases"/>
    <property type="match status" value="1"/>
</dbReference>
<keyword evidence="5" id="KW-1185">Reference proteome</keyword>
<dbReference type="Pfam" id="PF19263">
    <property type="entry name" value="DUF5906"/>
    <property type="match status" value="1"/>
</dbReference>
<keyword evidence="1" id="KW-0547">Nucleotide-binding</keyword>
<dbReference type="InterPro" id="IPR006500">
    <property type="entry name" value="Helicase_put_C_phage/plasmid"/>
</dbReference>
<evidence type="ECO:0000313" key="5">
    <source>
        <dbReference type="Proteomes" id="UP000622610"/>
    </source>
</evidence>
<keyword evidence="2" id="KW-0067">ATP-binding</keyword>
<organism evidence="4 5">
    <name type="scientific">Enterococcus alcedinis</name>
    <dbReference type="NCBI Taxonomy" id="1274384"/>
    <lineage>
        <taxon>Bacteria</taxon>
        <taxon>Bacillati</taxon>
        <taxon>Bacillota</taxon>
        <taxon>Bacilli</taxon>
        <taxon>Lactobacillales</taxon>
        <taxon>Enterococcaceae</taxon>
        <taxon>Enterococcus</taxon>
    </lineage>
</organism>
<dbReference type="AlphaFoldDB" id="A0A917N513"/>
<protein>
    <submittedName>
        <fullName evidence="4">DNA primase</fullName>
    </submittedName>
</protein>
<dbReference type="InterPro" id="IPR004968">
    <property type="entry name" value="DNA_primase/NTPase_C"/>
</dbReference>
<dbReference type="GO" id="GO:0005524">
    <property type="term" value="F:ATP binding"/>
    <property type="evidence" value="ECO:0007669"/>
    <property type="project" value="UniProtKB-KW"/>
</dbReference>
<dbReference type="InterPro" id="IPR027417">
    <property type="entry name" value="P-loop_NTPase"/>
</dbReference>
<evidence type="ECO:0000256" key="2">
    <source>
        <dbReference type="ARBA" id="ARBA00022840"/>
    </source>
</evidence>
<accession>A0A917N513</accession>
<feature type="domain" description="SF3 helicase" evidence="3">
    <location>
        <begin position="91"/>
        <end position="247"/>
    </location>
</feature>
<name>A0A917N513_9ENTE</name>
<evidence type="ECO:0000259" key="3">
    <source>
        <dbReference type="PROSITE" id="PS51206"/>
    </source>
</evidence>
<evidence type="ECO:0000256" key="1">
    <source>
        <dbReference type="ARBA" id="ARBA00022741"/>
    </source>
</evidence>